<dbReference type="InterPro" id="IPR001487">
    <property type="entry name" value="Bromodomain"/>
</dbReference>
<dbReference type="SUPFAM" id="SSF47370">
    <property type="entry name" value="Bromodomain"/>
    <property type="match status" value="1"/>
</dbReference>
<accession>A0A7S1U047</accession>
<feature type="compositionally biased region" description="Low complexity" evidence="3">
    <location>
        <begin position="1"/>
        <end position="14"/>
    </location>
</feature>
<proteinExistence type="predicted"/>
<dbReference type="PROSITE" id="PS50014">
    <property type="entry name" value="BROMODOMAIN_2"/>
    <property type="match status" value="1"/>
</dbReference>
<feature type="domain" description="Bromo" evidence="4">
    <location>
        <begin position="42"/>
        <end position="126"/>
    </location>
</feature>
<dbReference type="Gene3D" id="1.20.920.10">
    <property type="entry name" value="Bromodomain-like"/>
    <property type="match status" value="1"/>
</dbReference>
<feature type="region of interest" description="Disordered" evidence="3">
    <location>
        <begin position="1"/>
        <end position="26"/>
    </location>
</feature>
<evidence type="ECO:0000259" key="4">
    <source>
        <dbReference type="PROSITE" id="PS50014"/>
    </source>
</evidence>
<dbReference type="PANTHER" id="PTHR45926">
    <property type="entry name" value="OSJNBA0053K19.4 PROTEIN"/>
    <property type="match status" value="1"/>
</dbReference>
<dbReference type="AlphaFoldDB" id="A0A7S1U047"/>
<evidence type="ECO:0000256" key="1">
    <source>
        <dbReference type="ARBA" id="ARBA00023117"/>
    </source>
</evidence>
<evidence type="ECO:0000256" key="3">
    <source>
        <dbReference type="SAM" id="MobiDB-lite"/>
    </source>
</evidence>
<reference evidence="5" key="1">
    <citation type="submission" date="2021-01" db="EMBL/GenBank/DDBJ databases">
        <authorList>
            <person name="Corre E."/>
            <person name="Pelletier E."/>
            <person name="Niang G."/>
            <person name="Scheremetjew M."/>
            <person name="Finn R."/>
            <person name="Kale V."/>
            <person name="Holt S."/>
            <person name="Cochrane G."/>
            <person name="Meng A."/>
            <person name="Brown T."/>
            <person name="Cohen L."/>
        </authorList>
    </citation>
    <scope>NUCLEOTIDE SEQUENCE</scope>
    <source>
        <strain evidence="5">CCMP2877</strain>
    </source>
</reference>
<keyword evidence="1 2" id="KW-0103">Bromodomain</keyword>
<dbReference type="PRINTS" id="PR00503">
    <property type="entry name" value="BROMODOMAIN"/>
</dbReference>
<dbReference type="EMBL" id="HBGJ01017550">
    <property type="protein sequence ID" value="CAD9252912.1"/>
    <property type="molecule type" value="Transcribed_RNA"/>
</dbReference>
<dbReference type="InterPro" id="IPR036427">
    <property type="entry name" value="Bromodomain-like_sf"/>
</dbReference>
<organism evidence="5">
    <name type="scientific">Phaeomonas parva</name>
    <dbReference type="NCBI Taxonomy" id="124430"/>
    <lineage>
        <taxon>Eukaryota</taxon>
        <taxon>Sar</taxon>
        <taxon>Stramenopiles</taxon>
        <taxon>Ochrophyta</taxon>
        <taxon>Pinguiophyceae</taxon>
        <taxon>Pinguiochrysidales</taxon>
        <taxon>Pinguiochrysidaceae</taxon>
        <taxon>Phaeomonas</taxon>
    </lineage>
</organism>
<sequence length="131" mass="14764">MPSSKSASKSTSKSASKKRRKVTQSVSREYLAKVRAFMEEFHDHPKCATFRERVNWKKLGLDDYPEIIDTPMDLGLARRTLDECIAGVSSPPTHKQLEKALLQMAKDVQLTFQNAITYNEEGSSLHEVPAP</sequence>
<gene>
    <name evidence="5" type="ORF">PPAR1163_LOCUS11276</name>
</gene>
<evidence type="ECO:0000313" key="5">
    <source>
        <dbReference type="EMBL" id="CAD9252912.1"/>
    </source>
</evidence>
<dbReference type="Pfam" id="PF00439">
    <property type="entry name" value="Bromodomain"/>
    <property type="match status" value="1"/>
</dbReference>
<name>A0A7S1U047_9STRA</name>
<evidence type="ECO:0000256" key="2">
    <source>
        <dbReference type="PROSITE-ProRule" id="PRU00035"/>
    </source>
</evidence>
<protein>
    <recommendedName>
        <fullName evidence="4">Bromo domain-containing protein</fullName>
    </recommendedName>
</protein>